<dbReference type="Gene3D" id="3.40.190.10">
    <property type="entry name" value="Periplasmic binding protein-like II"/>
    <property type="match status" value="2"/>
</dbReference>
<dbReference type="Pfam" id="PF16868">
    <property type="entry name" value="NMT1_3"/>
    <property type="match status" value="1"/>
</dbReference>
<protein>
    <submittedName>
        <fullName evidence="1">C4-dicarboxylate ABC transporter substrate-binding protein</fullName>
    </submittedName>
</protein>
<dbReference type="EMBL" id="BSNN01000002">
    <property type="protein sequence ID" value="GLQ34349.1"/>
    <property type="molecule type" value="Genomic_DNA"/>
</dbReference>
<reference evidence="2" key="1">
    <citation type="journal article" date="2019" name="Int. J. Syst. Evol. Microbiol.">
        <title>The Global Catalogue of Microorganisms (GCM) 10K type strain sequencing project: providing services to taxonomists for standard genome sequencing and annotation.</title>
        <authorList>
            <consortium name="The Broad Institute Genomics Platform"/>
            <consortium name="The Broad Institute Genome Sequencing Center for Infectious Disease"/>
            <person name="Wu L."/>
            <person name="Ma J."/>
        </authorList>
    </citation>
    <scope>NUCLEOTIDE SEQUENCE [LARGE SCALE GENOMIC DNA]</scope>
    <source>
        <strain evidence="2">NBRC 110140</strain>
    </source>
</reference>
<dbReference type="Proteomes" id="UP001156694">
    <property type="component" value="Unassembled WGS sequence"/>
</dbReference>
<dbReference type="NCBIfam" id="TIGR02122">
    <property type="entry name" value="TRAP_TAXI"/>
    <property type="match status" value="1"/>
</dbReference>
<proteinExistence type="predicted"/>
<name>A0ABQ5VT46_9RHOB</name>
<accession>A0ABQ5VT46</accession>
<dbReference type="SUPFAM" id="SSF53850">
    <property type="entry name" value="Periplasmic binding protein-like II"/>
    <property type="match status" value="1"/>
</dbReference>
<keyword evidence="2" id="KW-1185">Reference proteome</keyword>
<gene>
    <name evidence="1" type="ORF">GCM10007939_06320</name>
</gene>
<evidence type="ECO:0000313" key="2">
    <source>
        <dbReference type="Proteomes" id="UP001156694"/>
    </source>
</evidence>
<comment type="caution">
    <text evidence="1">The sequence shown here is derived from an EMBL/GenBank/DDBJ whole genome shotgun (WGS) entry which is preliminary data.</text>
</comment>
<dbReference type="InterPro" id="IPR011852">
    <property type="entry name" value="TRAP_TAXI"/>
</dbReference>
<sequence length="356" mass="39056">MQFFLAGFLKLTHTASGRVVNIHYSEFDMPKSFAKSLFYTVGCIAALAQSPALAQSKDNQLGIVTGSQTGTYIKFGKDLRKLLIIKRKKINLKVHTSVGSLENVYDVYKSPKAQLGIVQSDVLAFIETRDDADMQKIAKKVRLVHPLYNEEVHILANSSVESFDDLDGRRVAIGLGGSGTNLTATTLLSLGGVGVEPVHTGGQDALDALKAGKIDAMFYVAGLPVKLFSDQVSKADGLKFLSIENEGVTSVYNVNSTITKDTYDFVTDDVNTVAVKAVLVTYDYQKGNCGLVGDVGNAVIDEIDWLRNNGHPKWKEVDLSYQLAGWTQYECVKKAAKKKKPESKEFDKFLEKVKKQ</sequence>
<dbReference type="PANTHER" id="PTHR42941">
    <property type="entry name" value="SLL1037 PROTEIN"/>
    <property type="match status" value="1"/>
</dbReference>
<dbReference type="PANTHER" id="PTHR42941:SF1">
    <property type="entry name" value="SLL1037 PROTEIN"/>
    <property type="match status" value="1"/>
</dbReference>
<organism evidence="1 2">
    <name type="scientific">Amylibacter marinus</name>
    <dbReference type="NCBI Taxonomy" id="1475483"/>
    <lineage>
        <taxon>Bacteria</taxon>
        <taxon>Pseudomonadati</taxon>
        <taxon>Pseudomonadota</taxon>
        <taxon>Alphaproteobacteria</taxon>
        <taxon>Rhodobacterales</taxon>
        <taxon>Paracoccaceae</taxon>
        <taxon>Amylibacter</taxon>
    </lineage>
</organism>
<evidence type="ECO:0000313" key="1">
    <source>
        <dbReference type="EMBL" id="GLQ34349.1"/>
    </source>
</evidence>